<accession>A0A133U7J8</accession>
<evidence type="ECO:0000313" key="2">
    <source>
        <dbReference type="Proteomes" id="UP000070184"/>
    </source>
</evidence>
<dbReference type="Gene3D" id="3.50.50.60">
    <property type="entry name" value="FAD/NAD(P)-binding domain"/>
    <property type="match status" value="1"/>
</dbReference>
<dbReference type="InterPro" id="IPR050407">
    <property type="entry name" value="Geranylgeranyl_reductase"/>
</dbReference>
<proteinExistence type="predicted"/>
<sequence length="170" mass="19171">MGLLWVFPQGKDRAKVGCGDFKLNPRTEVKSYLSEKDHKLLKEISAKVRVIPPSHSKPFYVSGSPSVLGVGESIGTISPLSGEGIHPSLVCADIFLVAFKGEKNLERVAQKYESKVLKKYRWADEWFNFLKSVRYGRKINQLRCLFQAPVPSWASGTVSKLKLVFWAPFR</sequence>
<dbReference type="PANTHER" id="PTHR42685">
    <property type="entry name" value="GERANYLGERANYL DIPHOSPHATE REDUCTASE"/>
    <property type="match status" value="1"/>
</dbReference>
<dbReference type="EMBL" id="LHXK01000011">
    <property type="protein sequence ID" value="KXA90158.1"/>
    <property type="molecule type" value="Genomic_DNA"/>
</dbReference>
<dbReference type="PANTHER" id="PTHR42685:SF21">
    <property type="entry name" value="DEHYDROGENASE (FLAVOPROTEIN)-LIKE PROTEIN"/>
    <property type="match status" value="1"/>
</dbReference>
<reference evidence="1 2" key="1">
    <citation type="journal article" date="2016" name="Sci. Rep.">
        <title>Metabolic traits of an uncultured archaeal lineage -MSBL1- from brine pools of the Red Sea.</title>
        <authorList>
            <person name="Mwirichia R."/>
            <person name="Alam I."/>
            <person name="Rashid M."/>
            <person name="Vinu M."/>
            <person name="Ba-Alawi W."/>
            <person name="Anthony Kamau A."/>
            <person name="Kamanda Ngugi D."/>
            <person name="Goker M."/>
            <person name="Klenk H.P."/>
            <person name="Bajic V."/>
            <person name="Stingl U."/>
        </authorList>
    </citation>
    <scope>NUCLEOTIDE SEQUENCE [LARGE SCALE GENOMIC DNA]</scope>
    <source>
        <strain evidence="1">SCGC-AAA259B11</strain>
    </source>
</reference>
<keyword evidence="2" id="KW-1185">Reference proteome</keyword>
<organism evidence="1 2">
    <name type="scientific">candidate division MSBL1 archaeon SCGC-AAA259B11</name>
    <dbReference type="NCBI Taxonomy" id="1698260"/>
    <lineage>
        <taxon>Archaea</taxon>
        <taxon>Methanobacteriati</taxon>
        <taxon>Methanobacteriota</taxon>
        <taxon>candidate division MSBL1</taxon>
    </lineage>
</organism>
<comment type="caution">
    <text evidence="1">The sequence shown here is derived from an EMBL/GenBank/DDBJ whole genome shotgun (WGS) entry which is preliminary data.</text>
</comment>
<dbReference type="Proteomes" id="UP000070184">
    <property type="component" value="Unassembled WGS sequence"/>
</dbReference>
<name>A0A133U7J8_9EURY</name>
<gene>
    <name evidence="1" type="ORF">AKJ61_01310</name>
</gene>
<evidence type="ECO:0000313" key="1">
    <source>
        <dbReference type="EMBL" id="KXA90158.1"/>
    </source>
</evidence>
<dbReference type="InterPro" id="IPR036188">
    <property type="entry name" value="FAD/NAD-bd_sf"/>
</dbReference>
<protein>
    <recommendedName>
        <fullName evidence="3">FAD-binding domain-containing protein</fullName>
    </recommendedName>
</protein>
<evidence type="ECO:0008006" key="3">
    <source>
        <dbReference type="Google" id="ProtNLM"/>
    </source>
</evidence>
<dbReference type="AlphaFoldDB" id="A0A133U7J8"/>